<proteinExistence type="predicted"/>
<dbReference type="Proteomes" id="UP000623967">
    <property type="component" value="Unassembled WGS sequence"/>
</dbReference>
<feature type="transmembrane region" description="Helical" evidence="1">
    <location>
        <begin position="7"/>
        <end position="32"/>
    </location>
</feature>
<keyword evidence="1" id="KW-1133">Transmembrane helix</keyword>
<sequence length="112" mass="12810">MLKNNKGFFLLELLLSLAAVFMIGIYLIPLFIDLREQSINLEMEKKARQIMYEELQAKLNDSQAYTSGSLSQNGVNYQIHWNDRNENGLKEVCVSADGKTRHSKIEVCGKLE</sequence>
<evidence type="ECO:0000313" key="3">
    <source>
        <dbReference type="Proteomes" id="UP000623967"/>
    </source>
</evidence>
<protein>
    <recommendedName>
        <fullName evidence="4">Type II secretion system protein</fullName>
    </recommendedName>
</protein>
<evidence type="ECO:0000256" key="1">
    <source>
        <dbReference type="SAM" id="Phobius"/>
    </source>
</evidence>
<keyword evidence="1" id="KW-0472">Membrane</keyword>
<dbReference type="EMBL" id="JAESWB010000025">
    <property type="protein sequence ID" value="MBL4951419.1"/>
    <property type="molecule type" value="Genomic_DNA"/>
</dbReference>
<reference evidence="2 3" key="1">
    <citation type="submission" date="2021-01" db="EMBL/GenBank/DDBJ databases">
        <title>Genome public.</title>
        <authorList>
            <person name="Liu C."/>
            <person name="Sun Q."/>
        </authorList>
    </citation>
    <scope>NUCLEOTIDE SEQUENCE [LARGE SCALE GENOMIC DNA]</scope>
    <source>
        <strain evidence="2 3">YIM B02564</strain>
    </source>
</reference>
<name>A0ABS1TKY9_9BACI</name>
<gene>
    <name evidence="2" type="ORF">JK635_04080</name>
</gene>
<comment type="caution">
    <text evidence="2">The sequence shown here is derived from an EMBL/GenBank/DDBJ whole genome shotgun (WGS) entry which is preliminary data.</text>
</comment>
<dbReference type="RefSeq" id="WP_202652609.1">
    <property type="nucleotide sequence ID" value="NZ_JAESWB010000025.1"/>
</dbReference>
<evidence type="ECO:0008006" key="4">
    <source>
        <dbReference type="Google" id="ProtNLM"/>
    </source>
</evidence>
<organism evidence="2 3">
    <name type="scientific">Neobacillus paridis</name>
    <dbReference type="NCBI Taxonomy" id="2803862"/>
    <lineage>
        <taxon>Bacteria</taxon>
        <taxon>Bacillati</taxon>
        <taxon>Bacillota</taxon>
        <taxon>Bacilli</taxon>
        <taxon>Bacillales</taxon>
        <taxon>Bacillaceae</taxon>
        <taxon>Neobacillus</taxon>
    </lineage>
</organism>
<evidence type="ECO:0000313" key="2">
    <source>
        <dbReference type="EMBL" id="MBL4951419.1"/>
    </source>
</evidence>
<keyword evidence="3" id="KW-1185">Reference proteome</keyword>
<keyword evidence="1" id="KW-0812">Transmembrane</keyword>
<accession>A0ABS1TKY9</accession>